<dbReference type="GO" id="GO:0008270">
    <property type="term" value="F:zinc ion binding"/>
    <property type="evidence" value="ECO:0007669"/>
    <property type="project" value="UniProtKB-KW"/>
</dbReference>
<organism evidence="4 5">
    <name type="scientific">Microthyrium microscopicum</name>
    <dbReference type="NCBI Taxonomy" id="703497"/>
    <lineage>
        <taxon>Eukaryota</taxon>
        <taxon>Fungi</taxon>
        <taxon>Dikarya</taxon>
        <taxon>Ascomycota</taxon>
        <taxon>Pezizomycotina</taxon>
        <taxon>Dothideomycetes</taxon>
        <taxon>Dothideomycetes incertae sedis</taxon>
        <taxon>Microthyriales</taxon>
        <taxon>Microthyriaceae</taxon>
        <taxon>Microthyrium</taxon>
    </lineage>
</organism>
<feature type="domain" description="C2H2-type" evidence="3">
    <location>
        <begin position="155"/>
        <end position="182"/>
    </location>
</feature>
<feature type="region of interest" description="Disordered" evidence="2">
    <location>
        <begin position="277"/>
        <end position="301"/>
    </location>
</feature>
<gene>
    <name evidence="4" type="ORF">BT63DRAFT_274945</name>
</gene>
<evidence type="ECO:0000259" key="3">
    <source>
        <dbReference type="PROSITE" id="PS50157"/>
    </source>
</evidence>
<sequence>MNTRPSASRAAVGTIPNPHARQPTGRAHSHSLSVGSINSSHRIDRRRKSTSSNASNAAVLSLVAESLAEQSSPSTKPARRVGSKGSYSAFASSLPAGNGFGQTTFEAKPSSAVTDGPGLATLPEAGIPVKSRARRASDGSSLAKVDGKRQVHGELRCETCGKGYKHSSCLYKHLWEHTPEWAITSKLLISKHQQVQLLEAASVLLLMNNNAVDSDASSPEASSSDPQSDGISSKADSPPPLTEESYSQSLGSGRVDKRLSSNSSMYSHSYQSSVFAHSRQISSDNRPTTSGTSVTSFTDEEREEMSAAFNLLSCSYGTPKTGPTALSGDIPPVPPLPAQYIGQTSSEHLSGSTITGVPNAKPSFVRGHHDEDIDMMVEDNVHVHRSDDEEEGMFGKMEE</sequence>
<evidence type="ECO:0000313" key="4">
    <source>
        <dbReference type="EMBL" id="KAF2668388.1"/>
    </source>
</evidence>
<feature type="region of interest" description="Disordered" evidence="2">
    <location>
        <begin position="1"/>
        <end position="56"/>
    </location>
</feature>
<evidence type="ECO:0000256" key="2">
    <source>
        <dbReference type="SAM" id="MobiDB-lite"/>
    </source>
</evidence>
<keyword evidence="1" id="KW-0863">Zinc-finger</keyword>
<reference evidence="4" key="1">
    <citation type="journal article" date="2020" name="Stud. Mycol.">
        <title>101 Dothideomycetes genomes: a test case for predicting lifestyles and emergence of pathogens.</title>
        <authorList>
            <person name="Haridas S."/>
            <person name="Albert R."/>
            <person name="Binder M."/>
            <person name="Bloem J."/>
            <person name="Labutti K."/>
            <person name="Salamov A."/>
            <person name="Andreopoulos B."/>
            <person name="Baker S."/>
            <person name="Barry K."/>
            <person name="Bills G."/>
            <person name="Bluhm B."/>
            <person name="Cannon C."/>
            <person name="Castanera R."/>
            <person name="Culley D."/>
            <person name="Daum C."/>
            <person name="Ezra D."/>
            <person name="Gonzalez J."/>
            <person name="Henrissat B."/>
            <person name="Kuo A."/>
            <person name="Liang C."/>
            <person name="Lipzen A."/>
            <person name="Lutzoni F."/>
            <person name="Magnuson J."/>
            <person name="Mondo S."/>
            <person name="Nolan M."/>
            <person name="Ohm R."/>
            <person name="Pangilinan J."/>
            <person name="Park H.-J."/>
            <person name="Ramirez L."/>
            <person name="Alfaro M."/>
            <person name="Sun H."/>
            <person name="Tritt A."/>
            <person name="Yoshinaga Y."/>
            <person name="Zwiers L.-H."/>
            <person name="Turgeon B."/>
            <person name="Goodwin S."/>
            <person name="Spatafora J."/>
            <person name="Crous P."/>
            <person name="Grigoriev I."/>
        </authorList>
    </citation>
    <scope>NUCLEOTIDE SEQUENCE</scope>
    <source>
        <strain evidence="4">CBS 115976</strain>
    </source>
</reference>
<dbReference type="EMBL" id="MU004236">
    <property type="protein sequence ID" value="KAF2668388.1"/>
    <property type="molecule type" value="Genomic_DNA"/>
</dbReference>
<evidence type="ECO:0000313" key="5">
    <source>
        <dbReference type="Proteomes" id="UP000799302"/>
    </source>
</evidence>
<keyword evidence="1" id="KW-0862">Zinc</keyword>
<keyword evidence="5" id="KW-1185">Reference proteome</keyword>
<name>A0A6A6UBA6_9PEZI</name>
<feature type="region of interest" description="Disordered" evidence="2">
    <location>
        <begin position="213"/>
        <end position="263"/>
    </location>
</feature>
<accession>A0A6A6UBA6</accession>
<protein>
    <recommendedName>
        <fullName evidence="3">C2H2-type domain-containing protein</fullName>
    </recommendedName>
</protein>
<keyword evidence="1" id="KW-0479">Metal-binding</keyword>
<dbReference type="OrthoDB" id="2152896at2759"/>
<feature type="compositionally biased region" description="Polar residues" evidence="2">
    <location>
        <begin position="279"/>
        <end position="297"/>
    </location>
</feature>
<dbReference type="PROSITE" id="PS00028">
    <property type="entry name" value="ZINC_FINGER_C2H2_1"/>
    <property type="match status" value="1"/>
</dbReference>
<feature type="compositionally biased region" description="Low complexity" evidence="2">
    <location>
        <begin position="213"/>
        <end position="233"/>
    </location>
</feature>
<feature type="compositionally biased region" description="Polar residues" evidence="2">
    <location>
        <begin position="30"/>
        <end position="40"/>
    </location>
</feature>
<dbReference type="InterPro" id="IPR013087">
    <property type="entry name" value="Znf_C2H2_type"/>
</dbReference>
<dbReference type="Proteomes" id="UP000799302">
    <property type="component" value="Unassembled WGS sequence"/>
</dbReference>
<dbReference type="AlphaFoldDB" id="A0A6A6UBA6"/>
<dbReference type="PROSITE" id="PS50157">
    <property type="entry name" value="ZINC_FINGER_C2H2_2"/>
    <property type="match status" value="1"/>
</dbReference>
<proteinExistence type="predicted"/>
<evidence type="ECO:0000256" key="1">
    <source>
        <dbReference type="PROSITE-ProRule" id="PRU00042"/>
    </source>
</evidence>